<sequence length="248" mass="26967">MNITDEMLSAFLDAELSAEEMEQVRVALELDDSLVMRMADLSQVDQWVIDNAKQMDNIDVPQKLLFLAQQIDAGTNNNAALTTNNVVPLTAAKKSRSEGFKLPYSLAAGVAIVAVVGMLTFSSTTPDSMVNPNIAAVLDSTLSGEVKQTSDGTSIKSQLSFVNQSGEMCRQYQLANNHTSSINIACKQVNGWHKKAQSGEQAGAISQDYQTASNQQNLDKVIDQMIVGAPLDRAQEQQAIDENWQVQN</sequence>
<dbReference type="Proteomes" id="UP000006334">
    <property type="component" value="Unassembled WGS sequence"/>
</dbReference>
<proteinExistence type="predicted"/>
<dbReference type="OrthoDB" id="5588054at2"/>
<organism evidence="2 3">
    <name type="scientific">Aliiglaciecola lipolytica E3</name>
    <dbReference type="NCBI Taxonomy" id="1127673"/>
    <lineage>
        <taxon>Bacteria</taxon>
        <taxon>Pseudomonadati</taxon>
        <taxon>Pseudomonadota</taxon>
        <taxon>Gammaproteobacteria</taxon>
        <taxon>Alteromonadales</taxon>
        <taxon>Alteromonadaceae</taxon>
        <taxon>Aliiglaciecola</taxon>
    </lineage>
</organism>
<keyword evidence="1" id="KW-1133">Transmembrane helix</keyword>
<dbReference type="RefSeq" id="WP_008843481.1">
    <property type="nucleotide sequence ID" value="NZ_BAEN01000022.1"/>
</dbReference>
<dbReference type="EMBL" id="BAEN01000022">
    <property type="protein sequence ID" value="GAC13664.1"/>
    <property type="molecule type" value="Genomic_DNA"/>
</dbReference>
<protein>
    <recommendedName>
        <fullName evidence="4">Anti sigma-E protein RseA N-terminal domain-containing protein</fullName>
    </recommendedName>
</protein>
<reference evidence="2 3" key="1">
    <citation type="journal article" date="2017" name="Antonie Van Leeuwenhoek">
        <title>Rhizobium rhizosphaerae sp. nov., a novel species isolated from rice rhizosphere.</title>
        <authorList>
            <person name="Zhao J.J."/>
            <person name="Zhang J."/>
            <person name="Zhang R.J."/>
            <person name="Zhang C.W."/>
            <person name="Yin H.Q."/>
            <person name="Zhang X.X."/>
        </authorList>
    </citation>
    <scope>NUCLEOTIDE SEQUENCE [LARGE SCALE GENOMIC DNA]</scope>
    <source>
        <strain evidence="2 3">E3</strain>
    </source>
</reference>
<dbReference type="STRING" id="1127673.GLIP_1022"/>
<evidence type="ECO:0000313" key="3">
    <source>
        <dbReference type="Proteomes" id="UP000006334"/>
    </source>
</evidence>
<comment type="caution">
    <text evidence="2">The sequence shown here is derived from an EMBL/GenBank/DDBJ whole genome shotgun (WGS) entry which is preliminary data.</text>
</comment>
<evidence type="ECO:0000256" key="1">
    <source>
        <dbReference type="SAM" id="Phobius"/>
    </source>
</evidence>
<dbReference type="AlphaFoldDB" id="K6WYY5"/>
<accession>K6WYY5</accession>
<gene>
    <name evidence="2" type="ORF">GLIP_1022</name>
</gene>
<keyword evidence="1" id="KW-0472">Membrane</keyword>
<keyword evidence="3" id="KW-1185">Reference proteome</keyword>
<feature type="transmembrane region" description="Helical" evidence="1">
    <location>
        <begin position="102"/>
        <end position="121"/>
    </location>
</feature>
<evidence type="ECO:0000313" key="2">
    <source>
        <dbReference type="EMBL" id="GAC13664.1"/>
    </source>
</evidence>
<keyword evidence="1" id="KW-0812">Transmembrane</keyword>
<evidence type="ECO:0008006" key="4">
    <source>
        <dbReference type="Google" id="ProtNLM"/>
    </source>
</evidence>
<name>K6WYY5_9ALTE</name>
<dbReference type="eggNOG" id="COG4520">
    <property type="taxonomic scope" value="Bacteria"/>
</dbReference>